<proteinExistence type="predicted"/>
<keyword evidence="2" id="KW-0812">Transmembrane</keyword>
<gene>
    <name evidence="3" type="ORF">L1049_010743</name>
</gene>
<evidence type="ECO:0008006" key="5">
    <source>
        <dbReference type="Google" id="ProtNLM"/>
    </source>
</evidence>
<evidence type="ECO:0000313" key="4">
    <source>
        <dbReference type="Proteomes" id="UP001415857"/>
    </source>
</evidence>
<sequence length="111" mass="12182">MLVFGGSKEQATIYFLFISSRLLRSILKLVSKFSNGKQFGGQVGCEVVGISYLILKIKRRRIALIAAGVVGSSFIVLALGIFWWRICSRAKSGREKVKGGTQGVKGDTQRQ</sequence>
<protein>
    <recommendedName>
        <fullName evidence="5">Transmembrane protein</fullName>
    </recommendedName>
</protein>
<evidence type="ECO:0000313" key="3">
    <source>
        <dbReference type="EMBL" id="KAK9268300.1"/>
    </source>
</evidence>
<organism evidence="3 4">
    <name type="scientific">Liquidambar formosana</name>
    <name type="common">Formosan gum</name>
    <dbReference type="NCBI Taxonomy" id="63359"/>
    <lineage>
        <taxon>Eukaryota</taxon>
        <taxon>Viridiplantae</taxon>
        <taxon>Streptophyta</taxon>
        <taxon>Embryophyta</taxon>
        <taxon>Tracheophyta</taxon>
        <taxon>Spermatophyta</taxon>
        <taxon>Magnoliopsida</taxon>
        <taxon>eudicotyledons</taxon>
        <taxon>Gunneridae</taxon>
        <taxon>Pentapetalae</taxon>
        <taxon>Saxifragales</taxon>
        <taxon>Altingiaceae</taxon>
        <taxon>Liquidambar</taxon>
    </lineage>
</organism>
<name>A0AAP0N883_LIQFO</name>
<keyword evidence="2" id="KW-1133">Transmembrane helix</keyword>
<comment type="caution">
    <text evidence="3">The sequence shown here is derived from an EMBL/GenBank/DDBJ whole genome shotgun (WGS) entry which is preliminary data.</text>
</comment>
<evidence type="ECO:0000256" key="2">
    <source>
        <dbReference type="SAM" id="Phobius"/>
    </source>
</evidence>
<dbReference type="AlphaFoldDB" id="A0AAP0N883"/>
<keyword evidence="2" id="KW-0472">Membrane</keyword>
<dbReference type="EMBL" id="JBBPBK010000016">
    <property type="protein sequence ID" value="KAK9268300.1"/>
    <property type="molecule type" value="Genomic_DNA"/>
</dbReference>
<evidence type="ECO:0000256" key="1">
    <source>
        <dbReference type="SAM" id="MobiDB-lite"/>
    </source>
</evidence>
<feature type="region of interest" description="Disordered" evidence="1">
    <location>
        <begin position="92"/>
        <end position="111"/>
    </location>
</feature>
<feature type="transmembrane region" description="Helical" evidence="2">
    <location>
        <begin position="62"/>
        <end position="84"/>
    </location>
</feature>
<reference evidence="3 4" key="1">
    <citation type="journal article" date="2024" name="Plant J.">
        <title>Genome sequences and population genomics reveal climatic adaptation and genomic divergence between two closely related sweetgum species.</title>
        <authorList>
            <person name="Xu W.Q."/>
            <person name="Ren C.Q."/>
            <person name="Zhang X.Y."/>
            <person name="Comes H.P."/>
            <person name="Liu X.H."/>
            <person name="Li Y.G."/>
            <person name="Kettle C.J."/>
            <person name="Jalonen R."/>
            <person name="Gaisberger H."/>
            <person name="Ma Y.Z."/>
            <person name="Qiu Y.X."/>
        </authorList>
    </citation>
    <scope>NUCLEOTIDE SEQUENCE [LARGE SCALE GENOMIC DNA]</scope>
    <source>
        <strain evidence="3">Hangzhou</strain>
    </source>
</reference>
<keyword evidence="4" id="KW-1185">Reference proteome</keyword>
<dbReference type="Proteomes" id="UP001415857">
    <property type="component" value="Unassembled WGS sequence"/>
</dbReference>
<accession>A0AAP0N883</accession>